<evidence type="ECO:0000256" key="3">
    <source>
        <dbReference type="ARBA" id="ARBA00022737"/>
    </source>
</evidence>
<comment type="caution">
    <text evidence="7">The sequence shown here is derived from an EMBL/GenBank/DDBJ whole genome shotgun (WGS) entry which is preliminary data.</text>
</comment>
<evidence type="ECO:0000256" key="1">
    <source>
        <dbReference type="ARBA" id="ARBA00008894"/>
    </source>
</evidence>
<accession>A0A835FEC4</accession>
<evidence type="ECO:0000313" key="8">
    <source>
        <dbReference type="Proteomes" id="UP000636709"/>
    </source>
</evidence>
<keyword evidence="8" id="KW-1185">Reference proteome</keyword>
<evidence type="ECO:0000256" key="4">
    <source>
        <dbReference type="ARBA" id="ARBA00022741"/>
    </source>
</evidence>
<keyword evidence="3" id="KW-0677">Repeat</keyword>
<sequence length="253" mass="28544">MDPVMGAMSNIAPKLLQLLRDEYKLQKGLKQKMQSVSDELVHVNALLRKVAEVPWDQLDEQVKIWLDQLREKSYEMEDILDTFLVRVEGPVPSDKKDGKLKRKLKKKMDSLLFSKAKARHDIAGAIEDIKKQLKEVAERRAAYKLDDVVAKPAPTSRIDPRIFTLRSEVNKLIGIDKSSVVGVGGLGKTTLAKAVYDEFKPNFDCGAFVPLDNYEAVSNVSGRHQTAFISTVQTVQSVVYFDSAVQSYRRYSI</sequence>
<proteinExistence type="inferred from homology"/>
<protein>
    <recommendedName>
        <fullName evidence="6">Disease resistance N-terminal domain-containing protein</fullName>
    </recommendedName>
</protein>
<dbReference type="Gene3D" id="1.20.5.4130">
    <property type="match status" value="1"/>
</dbReference>
<dbReference type="InterPro" id="IPR027417">
    <property type="entry name" value="P-loop_NTPase"/>
</dbReference>
<keyword evidence="5" id="KW-0611">Plant defense</keyword>
<dbReference type="CDD" id="cd14798">
    <property type="entry name" value="RX-CC_like"/>
    <property type="match status" value="1"/>
</dbReference>
<dbReference type="InterPro" id="IPR038005">
    <property type="entry name" value="RX-like_CC"/>
</dbReference>
<comment type="similarity">
    <text evidence="1">Belongs to the disease resistance NB-LRR family.</text>
</comment>
<dbReference type="InterPro" id="IPR041118">
    <property type="entry name" value="Rx_N"/>
</dbReference>
<dbReference type="PANTHER" id="PTHR19338:SF67">
    <property type="entry name" value="AAA+ ATPASE DOMAIN-CONTAINING PROTEIN"/>
    <property type="match status" value="1"/>
</dbReference>
<dbReference type="GO" id="GO:0006952">
    <property type="term" value="P:defense response"/>
    <property type="evidence" value="ECO:0007669"/>
    <property type="project" value="UniProtKB-KW"/>
</dbReference>
<dbReference type="PANTHER" id="PTHR19338">
    <property type="entry name" value="TRANSLOCASE OF INNER MITOCHONDRIAL MEMBRANE 13 HOMOLOG"/>
    <property type="match status" value="1"/>
</dbReference>
<dbReference type="AlphaFoldDB" id="A0A835FEC4"/>
<dbReference type="Gene3D" id="3.40.50.300">
    <property type="entry name" value="P-loop containing nucleotide triphosphate hydrolases"/>
    <property type="match status" value="1"/>
</dbReference>
<evidence type="ECO:0000256" key="2">
    <source>
        <dbReference type="ARBA" id="ARBA00022614"/>
    </source>
</evidence>
<dbReference type="SUPFAM" id="SSF52540">
    <property type="entry name" value="P-loop containing nucleoside triphosphate hydrolases"/>
    <property type="match status" value="1"/>
</dbReference>
<dbReference type="Proteomes" id="UP000636709">
    <property type="component" value="Unassembled WGS sequence"/>
</dbReference>
<name>A0A835FEC4_9POAL</name>
<evidence type="ECO:0000259" key="6">
    <source>
        <dbReference type="Pfam" id="PF18052"/>
    </source>
</evidence>
<feature type="domain" description="Disease resistance N-terminal" evidence="6">
    <location>
        <begin position="7"/>
        <end position="89"/>
    </location>
</feature>
<keyword evidence="4" id="KW-0547">Nucleotide-binding</keyword>
<dbReference type="EMBL" id="JACEFO010001275">
    <property type="protein sequence ID" value="KAF8742693.1"/>
    <property type="molecule type" value="Genomic_DNA"/>
</dbReference>
<keyword evidence="2" id="KW-0433">Leucine-rich repeat</keyword>
<reference evidence="7" key="1">
    <citation type="submission" date="2020-07" db="EMBL/GenBank/DDBJ databases">
        <title>Genome sequence and genetic diversity analysis of an under-domesticated orphan crop, white fonio (Digitaria exilis).</title>
        <authorList>
            <person name="Bennetzen J.L."/>
            <person name="Chen S."/>
            <person name="Ma X."/>
            <person name="Wang X."/>
            <person name="Yssel A.E.J."/>
            <person name="Chaluvadi S.R."/>
            <person name="Johnson M."/>
            <person name="Gangashetty P."/>
            <person name="Hamidou F."/>
            <person name="Sanogo M.D."/>
            <person name="Zwaenepoel A."/>
            <person name="Wallace J."/>
            <person name="Van De Peer Y."/>
            <person name="Van Deynze A."/>
        </authorList>
    </citation>
    <scope>NUCLEOTIDE SEQUENCE</scope>
    <source>
        <tissue evidence="7">Leaves</tissue>
    </source>
</reference>
<evidence type="ECO:0000256" key="5">
    <source>
        <dbReference type="ARBA" id="ARBA00022821"/>
    </source>
</evidence>
<dbReference type="GO" id="GO:0000166">
    <property type="term" value="F:nucleotide binding"/>
    <property type="evidence" value="ECO:0007669"/>
    <property type="project" value="UniProtKB-KW"/>
</dbReference>
<gene>
    <name evidence="7" type="ORF">HU200_013568</name>
</gene>
<evidence type="ECO:0000313" key="7">
    <source>
        <dbReference type="EMBL" id="KAF8742693.1"/>
    </source>
</evidence>
<dbReference type="OrthoDB" id="690251at2759"/>
<organism evidence="7 8">
    <name type="scientific">Digitaria exilis</name>
    <dbReference type="NCBI Taxonomy" id="1010633"/>
    <lineage>
        <taxon>Eukaryota</taxon>
        <taxon>Viridiplantae</taxon>
        <taxon>Streptophyta</taxon>
        <taxon>Embryophyta</taxon>
        <taxon>Tracheophyta</taxon>
        <taxon>Spermatophyta</taxon>
        <taxon>Magnoliopsida</taxon>
        <taxon>Liliopsida</taxon>
        <taxon>Poales</taxon>
        <taxon>Poaceae</taxon>
        <taxon>PACMAD clade</taxon>
        <taxon>Panicoideae</taxon>
        <taxon>Panicodae</taxon>
        <taxon>Paniceae</taxon>
        <taxon>Anthephorinae</taxon>
        <taxon>Digitaria</taxon>
    </lineage>
</organism>
<dbReference type="Pfam" id="PF18052">
    <property type="entry name" value="Rx_N"/>
    <property type="match status" value="1"/>
</dbReference>